<evidence type="ECO:0000313" key="2">
    <source>
        <dbReference type="Proteomes" id="UP000251647"/>
    </source>
</evidence>
<gene>
    <name evidence="1" type="ORF">NCTC11647_03957</name>
</gene>
<dbReference type="Proteomes" id="UP000251647">
    <property type="component" value="Unassembled WGS sequence"/>
</dbReference>
<name>A0A2T3Q8M7_PHODM</name>
<dbReference type="SUPFAM" id="SSF52833">
    <property type="entry name" value="Thioredoxin-like"/>
    <property type="match status" value="1"/>
</dbReference>
<dbReference type="InterPro" id="IPR036249">
    <property type="entry name" value="Thioredoxin-like_sf"/>
</dbReference>
<reference evidence="1 2" key="1">
    <citation type="submission" date="2018-06" db="EMBL/GenBank/DDBJ databases">
        <authorList>
            <consortium name="Pathogen Informatics"/>
            <person name="Doyle S."/>
        </authorList>
    </citation>
    <scope>NUCLEOTIDE SEQUENCE [LARGE SCALE GENOMIC DNA]</scope>
    <source>
        <strain evidence="1 2">NCTC11647</strain>
    </source>
</reference>
<dbReference type="OrthoDB" id="5559625at2"/>
<dbReference type="AlphaFoldDB" id="A0A2T3Q8M7"/>
<organism evidence="1 2">
    <name type="scientific">Photobacterium damselae</name>
    <dbReference type="NCBI Taxonomy" id="38293"/>
    <lineage>
        <taxon>Bacteria</taxon>
        <taxon>Pseudomonadati</taxon>
        <taxon>Pseudomonadota</taxon>
        <taxon>Gammaproteobacteria</taxon>
        <taxon>Vibrionales</taxon>
        <taxon>Vibrionaceae</taxon>
        <taxon>Photobacterium</taxon>
    </lineage>
</organism>
<proteinExistence type="predicted"/>
<evidence type="ECO:0000313" key="1">
    <source>
        <dbReference type="EMBL" id="SPY45173.1"/>
    </source>
</evidence>
<protein>
    <submittedName>
        <fullName evidence="1">Conjugal transfer protein TrbB</fullName>
    </submittedName>
</protein>
<sequence length="160" mass="17486">MKLLPTLGLAALCFASFLTQANPVKEALADAMNRPEPAQAVTAPIKTEYGLAFFFSSKCPYCHKFAPTLKIFAKQTGLPVYAFSVDGLGLPQYPDPLTATQDIVQEFYHSTSNISFPALFLVNLNNKKHVTLGLGNVPLSALQTTYKASLTLPHIKERLQ</sequence>
<dbReference type="EMBL" id="UATL01000006">
    <property type="protein sequence ID" value="SPY45173.1"/>
    <property type="molecule type" value="Genomic_DNA"/>
</dbReference>
<accession>A0A2T3Q8M7</accession>
<dbReference type="RefSeq" id="WP_050787858.1">
    <property type="nucleotide sequence ID" value="NZ_PYOG01000037.1"/>
</dbReference>
<dbReference type="InterPro" id="IPR039555">
    <property type="entry name" value="TraF/TrbB"/>
</dbReference>
<dbReference type="Pfam" id="PF13728">
    <property type="entry name" value="TraF"/>
    <property type="match status" value="1"/>
</dbReference>
<dbReference type="Gene3D" id="3.40.30.10">
    <property type="entry name" value="Glutaredoxin"/>
    <property type="match status" value="1"/>
</dbReference>